<reference evidence="12 13" key="1">
    <citation type="submission" date="2019-03" db="EMBL/GenBank/DDBJ databases">
        <title>Genomic Encyclopedia of Type Strains, Phase IV (KMG-IV): sequencing the most valuable type-strain genomes for metagenomic binning, comparative biology and taxonomic classification.</title>
        <authorList>
            <person name="Goeker M."/>
        </authorList>
    </citation>
    <scope>NUCLEOTIDE SEQUENCE [LARGE SCALE GENOMIC DNA]</scope>
    <source>
        <strain evidence="12 13">DSM 45361</strain>
    </source>
</reference>
<gene>
    <name evidence="12" type="ORF">EV186_1021176</name>
</gene>
<dbReference type="PANTHER" id="PTHR33909">
    <property type="entry name" value="SEC TRANSLOCON ACCESSORY COMPLEX SUBUNIT YAJC"/>
    <property type="match status" value="1"/>
</dbReference>
<evidence type="ECO:0000256" key="1">
    <source>
        <dbReference type="ARBA" id="ARBA00004162"/>
    </source>
</evidence>
<evidence type="ECO:0000256" key="10">
    <source>
        <dbReference type="SAM" id="MobiDB-lite"/>
    </source>
</evidence>
<dbReference type="PANTHER" id="PTHR33909:SF1">
    <property type="entry name" value="SEC TRANSLOCON ACCESSORY COMPLEX SUBUNIT YAJC"/>
    <property type="match status" value="1"/>
</dbReference>
<dbReference type="EMBL" id="SNXZ01000002">
    <property type="protein sequence ID" value="TDQ01308.1"/>
    <property type="molecule type" value="Genomic_DNA"/>
</dbReference>
<dbReference type="GO" id="GO:0015031">
    <property type="term" value="P:protein transport"/>
    <property type="evidence" value="ECO:0007669"/>
    <property type="project" value="UniProtKB-KW"/>
</dbReference>
<proteinExistence type="inferred from homology"/>
<dbReference type="PRINTS" id="PR01853">
    <property type="entry name" value="YAJCTRNLCASE"/>
</dbReference>
<dbReference type="AlphaFoldDB" id="A0A4R6SJW8"/>
<feature type="compositionally biased region" description="Acidic residues" evidence="10">
    <location>
        <begin position="87"/>
        <end position="122"/>
    </location>
</feature>
<feature type="transmembrane region" description="Helical" evidence="11">
    <location>
        <begin position="6"/>
        <end position="22"/>
    </location>
</feature>
<keyword evidence="9 11" id="KW-0472">Membrane</keyword>
<dbReference type="RefSeq" id="WP_133849905.1">
    <property type="nucleotide sequence ID" value="NZ_SNXZ01000002.1"/>
</dbReference>
<keyword evidence="5 11" id="KW-0812">Transmembrane</keyword>
<dbReference type="Pfam" id="PF02699">
    <property type="entry name" value="YajC"/>
    <property type="match status" value="1"/>
</dbReference>
<keyword evidence="3" id="KW-0813">Transport</keyword>
<evidence type="ECO:0000256" key="6">
    <source>
        <dbReference type="ARBA" id="ARBA00022927"/>
    </source>
</evidence>
<evidence type="ECO:0000313" key="12">
    <source>
        <dbReference type="EMBL" id="TDQ01308.1"/>
    </source>
</evidence>
<feature type="region of interest" description="Disordered" evidence="10">
    <location>
        <begin position="84"/>
        <end position="129"/>
    </location>
</feature>
<comment type="similarity">
    <text evidence="2">Belongs to the YajC family.</text>
</comment>
<keyword evidence="8" id="KW-0811">Translocation</keyword>
<sequence>MSALPMIIMIAAVVVLMTFMSRKQKRTMQAQQDLQSSLTIGDRVMTTSGLYGTVVNTDDDSTIDIEIAPGMTTTWLRAAVREKVDPTLDEGPEVEQIDDELEDEVVDSDAVDTETADADDETAPSKKGR</sequence>
<name>A0A4R6SJW8_LABRH</name>
<evidence type="ECO:0000256" key="11">
    <source>
        <dbReference type="SAM" id="Phobius"/>
    </source>
</evidence>
<evidence type="ECO:0000313" key="13">
    <source>
        <dbReference type="Proteomes" id="UP000295444"/>
    </source>
</evidence>
<evidence type="ECO:0000256" key="3">
    <source>
        <dbReference type="ARBA" id="ARBA00022448"/>
    </source>
</evidence>
<dbReference type="Proteomes" id="UP000295444">
    <property type="component" value="Unassembled WGS sequence"/>
</dbReference>
<protein>
    <submittedName>
        <fullName evidence="12">Preprotein translocase subunit YajC</fullName>
    </submittedName>
</protein>
<evidence type="ECO:0000256" key="7">
    <source>
        <dbReference type="ARBA" id="ARBA00022989"/>
    </source>
</evidence>
<accession>A0A4R6SJW8</accession>
<evidence type="ECO:0000256" key="4">
    <source>
        <dbReference type="ARBA" id="ARBA00022475"/>
    </source>
</evidence>
<dbReference type="NCBIfam" id="TIGR00739">
    <property type="entry name" value="yajC"/>
    <property type="match status" value="1"/>
</dbReference>
<evidence type="ECO:0000256" key="9">
    <source>
        <dbReference type="ARBA" id="ARBA00023136"/>
    </source>
</evidence>
<keyword evidence="7 11" id="KW-1133">Transmembrane helix</keyword>
<dbReference type="InterPro" id="IPR003849">
    <property type="entry name" value="Preprotein_translocase_YajC"/>
</dbReference>
<dbReference type="OrthoDB" id="2200301at2"/>
<dbReference type="SMART" id="SM01323">
    <property type="entry name" value="YajC"/>
    <property type="match status" value="1"/>
</dbReference>
<keyword evidence="13" id="KW-1185">Reference proteome</keyword>
<evidence type="ECO:0000256" key="2">
    <source>
        <dbReference type="ARBA" id="ARBA00006742"/>
    </source>
</evidence>
<organism evidence="12 13">
    <name type="scientific">Labedaea rhizosphaerae</name>
    <dbReference type="NCBI Taxonomy" id="598644"/>
    <lineage>
        <taxon>Bacteria</taxon>
        <taxon>Bacillati</taxon>
        <taxon>Actinomycetota</taxon>
        <taxon>Actinomycetes</taxon>
        <taxon>Pseudonocardiales</taxon>
        <taxon>Pseudonocardiaceae</taxon>
        <taxon>Labedaea</taxon>
    </lineage>
</organism>
<comment type="caution">
    <text evidence="12">The sequence shown here is derived from an EMBL/GenBank/DDBJ whole genome shotgun (WGS) entry which is preliminary data.</text>
</comment>
<keyword evidence="4" id="KW-1003">Cell membrane</keyword>
<evidence type="ECO:0000256" key="5">
    <source>
        <dbReference type="ARBA" id="ARBA00022692"/>
    </source>
</evidence>
<dbReference type="GO" id="GO:0005886">
    <property type="term" value="C:plasma membrane"/>
    <property type="evidence" value="ECO:0007669"/>
    <property type="project" value="UniProtKB-SubCell"/>
</dbReference>
<comment type="subcellular location">
    <subcellularLocation>
        <location evidence="1">Cell membrane</location>
        <topology evidence="1">Single-pass membrane protein</topology>
    </subcellularLocation>
</comment>
<evidence type="ECO:0000256" key="8">
    <source>
        <dbReference type="ARBA" id="ARBA00023010"/>
    </source>
</evidence>
<keyword evidence="6" id="KW-0653">Protein transport</keyword>